<dbReference type="GO" id="GO:0030170">
    <property type="term" value="F:pyridoxal phosphate binding"/>
    <property type="evidence" value="ECO:0007669"/>
    <property type="project" value="InterPro"/>
</dbReference>
<keyword evidence="13" id="KW-1185">Reference proteome</keyword>
<evidence type="ECO:0000256" key="1">
    <source>
        <dbReference type="ARBA" id="ARBA00001933"/>
    </source>
</evidence>
<reference evidence="12 13" key="1">
    <citation type="journal article" date="2017" name="Elife">
        <title>Extensive horizontal gene transfer in cheese-associated bacteria.</title>
        <authorList>
            <person name="Bonham K.S."/>
            <person name="Wolfe B.E."/>
            <person name="Dutton R.J."/>
        </authorList>
    </citation>
    <scope>NUCLEOTIDE SEQUENCE [LARGE SCALE GENOMIC DNA]</scope>
    <source>
        <strain evidence="12 13">JB196</strain>
    </source>
</reference>
<dbReference type="Gene3D" id="3.90.1150.10">
    <property type="entry name" value="Aspartate Aminotransferase, domain 1"/>
    <property type="match status" value="1"/>
</dbReference>
<dbReference type="GO" id="GO:0009102">
    <property type="term" value="P:biotin biosynthetic process"/>
    <property type="evidence" value="ECO:0007669"/>
    <property type="project" value="UniProtKB-UniRule"/>
</dbReference>
<dbReference type="SUPFAM" id="SSF53383">
    <property type="entry name" value="PLP-dependent transferases"/>
    <property type="match status" value="1"/>
</dbReference>
<dbReference type="PANTHER" id="PTHR13693:SF100">
    <property type="entry name" value="8-AMINO-7-OXONONANOATE SYNTHASE"/>
    <property type="match status" value="1"/>
</dbReference>
<evidence type="ECO:0000256" key="5">
    <source>
        <dbReference type="ARBA" id="ARBA00022679"/>
    </source>
</evidence>
<dbReference type="Pfam" id="PF00155">
    <property type="entry name" value="Aminotran_1_2"/>
    <property type="match status" value="1"/>
</dbReference>
<dbReference type="RefSeq" id="WP_086961052.1">
    <property type="nucleotide sequence ID" value="NZ_AP018680.1"/>
</dbReference>
<dbReference type="InterPro" id="IPR015421">
    <property type="entry name" value="PyrdxlP-dep_Trfase_major"/>
</dbReference>
<dbReference type="GeneID" id="303188237"/>
<gene>
    <name evidence="12" type="primary">bioF</name>
    <name evidence="12" type="ORF">CIK83_04865</name>
</gene>
<dbReference type="InterPro" id="IPR004839">
    <property type="entry name" value="Aminotransferase_I/II_large"/>
</dbReference>
<keyword evidence="6" id="KW-0093">Biotin biosynthesis</keyword>
<dbReference type="PANTHER" id="PTHR13693">
    <property type="entry name" value="CLASS II AMINOTRANSFERASE/8-AMINO-7-OXONONANOATE SYNTHASE"/>
    <property type="match status" value="1"/>
</dbReference>
<comment type="catalytic activity">
    <reaction evidence="8">
        <text>6-carboxyhexanoyl-[ACP] + L-alanine + H(+) = (8S)-8-amino-7-oxononanoate + holo-[ACP] + CO2</text>
        <dbReference type="Rhea" id="RHEA:42288"/>
        <dbReference type="Rhea" id="RHEA-COMP:9685"/>
        <dbReference type="Rhea" id="RHEA-COMP:9955"/>
        <dbReference type="ChEBI" id="CHEBI:15378"/>
        <dbReference type="ChEBI" id="CHEBI:16526"/>
        <dbReference type="ChEBI" id="CHEBI:57972"/>
        <dbReference type="ChEBI" id="CHEBI:64479"/>
        <dbReference type="ChEBI" id="CHEBI:78846"/>
        <dbReference type="ChEBI" id="CHEBI:149468"/>
        <dbReference type="EC" id="2.3.1.47"/>
    </reaction>
</comment>
<proteinExistence type="predicted"/>
<feature type="domain" description="Aminotransferase class I/classII large" evidence="11">
    <location>
        <begin position="40"/>
        <end position="378"/>
    </location>
</feature>
<dbReference type="EMBL" id="QPGL01000001">
    <property type="protein sequence ID" value="RCS72998.1"/>
    <property type="molecule type" value="Genomic_DNA"/>
</dbReference>
<dbReference type="InterPro" id="IPR004723">
    <property type="entry name" value="AONS_Archaea/Proteobacteria"/>
</dbReference>
<dbReference type="UniPathway" id="UPA00078"/>
<dbReference type="Proteomes" id="UP000252479">
    <property type="component" value="Unassembled WGS sequence"/>
</dbReference>
<evidence type="ECO:0000256" key="10">
    <source>
        <dbReference type="PIRSR" id="PIRSR604723-51"/>
    </source>
</evidence>
<dbReference type="InterPro" id="IPR050087">
    <property type="entry name" value="AON_synthase_class-II"/>
</dbReference>
<keyword evidence="12" id="KW-0012">Acyltransferase</keyword>
<dbReference type="InterPro" id="IPR015424">
    <property type="entry name" value="PyrdxlP-dep_Trfase"/>
</dbReference>
<dbReference type="NCBIfam" id="TIGR00858">
    <property type="entry name" value="bioF"/>
    <property type="match status" value="1"/>
</dbReference>
<protein>
    <recommendedName>
        <fullName evidence="4 9">8-amino-7-oxononanoate synthase</fullName>
        <ecNumber evidence="4 9">2.3.1.47</ecNumber>
    </recommendedName>
</protein>
<accession>A0A368LMD3</accession>
<dbReference type="EC" id="2.3.1.47" evidence="4 9"/>
<dbReference type="AlphaFoldDB" id="A0A368LMD3"/>
<evidence type="ECO:0000256" key="2">
    <source>
        <dbReference type="ARBA" id="ARBA00004746"/>
    </source>
</evidence>
<evidence type="ECO:0000313" key="13">
    <source>
        <dbReference type="Proteomes" id="UP000252479"/>
    </source>
</evidence>
<keyword evidence="7 10" id="KW-0663">Pyridoxal phosphate</keyword>
<evidence type="ECO:0000256" key="3">
    <source>
        <dbReference type="ARBA" id="ARBA00011738"/>
    </source>
</evidence>
<comment type="subunit">
    <text evidence="3">Homodimer.</text>
</comment>
<evidence type="ECO:0000256" key="7">
    <source>
        <dbReference type="ARBA" id="ARBA00022898"/>
    </source>
</evidence>
<comment type="caution">
    <text evidence="12">The sequence shown here is derived from an EMBL/GenBank/DDBJ whole genome shotgun (WGS) entry which is preliminary data.</text>
</comment>
<evidence type="ECO:0000256" key="9">
    <source>
        <dbReference type="NCBIfam" id="TIGR00858"/>
    </source>
</evidence>
<evidence type="ECO:0000256" key="6">
    <source>
        <dbReference type="ARBA" id="ARBA00022756"/>
    </source>
</evidence>
<keyword evidence="5 12" id="KW-0808">Transferase</keyword>
<dbReference type="InterPro" id="IPR015422">
    <property type="entry name" value="PyrdxlP-dep_Trfase_small"/>
</dbReference>
<feature type="modified residue" description="N6-(pyridoxal phosphate)lysine" evidence="10">
    <location>
        <position position="237"/>
    </location>
</feature>
<evidence type="ECO:0000256" key="4">
    <source>
        <dbReference type="ARBA" id="ARBA00013187"/>
    </source>
</evidence>
<organism evidence="12 13">
    <name type="scientific">Vibrio casei</name>
    <dbReference type="NCBI Taxonomy" id="673372"/>
    <lineage>
        <taxon>Bacteria</taxon>
        <taxon>Pseudomonadati</taxon>
        <taxon>Pseudomonadota</taxon>
        <taxon>Gammaproteobacteria</taxon>
        <taxon>Vibrionales</taxon>
        <taxon>Vibrionaceae</taxon>
        <taxon>Vibrio</taxon>
    </lineage>
</organism>
<sequence>MFQQRIHRALEQRRNLGLERNVTIFERRHGANVGQSNAQNFINFSSNDYLGLAQEPELIKAWQFGLEKYGCGSGASPLVTGYSSAHINLEKQLCEWLGYSSAVLFNSGFSANQALLFSLLEKDDWLIQDKLNHASLIEAGMLSCAQMTRFSHNDLDDLSLKLKKVGRHQSTLVVTEGVFSMDGDRPDLKTMSNICQQSNAWLAIDDAHGIGVLGESGKGSCHYFGIKPQILIVTFGKAAGISGAAILCDQETSHYLTQFARHFVYSTAMPPAQAVALTHAISMMQTQSWRREKLTELYSEYDTALQHCQGYVETQTPIKPFICGDSQCAVKLSNALKNEGFWVGAIRPPTVPKNKARLRITLSASHSLSQVKSLTSAIVSQHDSIFSGY</sequence>
<dbReference type="GO" id="GO:0008710">
    <property type="term" value="F:8-amino-7-oxononanoate synthase activity"/>
    <property type="evidence" value="ECO:0007669"/>
    <property type="project" value="UniProtKB-UniRule"/>
</dbReference>
<evidence type="ECO:0000313" key="12">
    <source>
        <dbReference type="EMBL" id="RCS72998.1"/>
    </source>
</evidence>
<name>A0A368LMD3_9VIBR</name>
<evidence type="ECO:0000259" key="11">
    <source>
        <dbReference type="Pfam" id="PF00155"/>
    </source>
</evidence>
<dbReference type="Gene3D" id="3.40.640.10">
    <property type="entry name" value="Type I PLP-dependent aspartate aminotransferase-like (Major domain)"/>
    <property type="match status" value="1"/>
</dbReference>
<comment type="pathway">
    <text evidence="2">Cofactor biosynthesis; biotin biosynthesis.</text>
</comment>
<evidence type="ECO:0000256" key="8">
    <source>
        <dbReference type="ARBA" id="ARBA00047715"/>
    </source>
</evidence>
<comment type="cofactor">
    <cofactor evidence="1 10">
        <name>pyridoxal 5'-phosphate</name>
        <dbReference type="ChEBI" id="CHEBI:597326"/>
    </cofactor>
</comment>
<dbReference type="OrthoDB" id="9807157at2"/>